<comment type="caution">
    <text evidence="3">The sequence shown here is derived from an EMBL/GenBank/DDBJ whole genome shotgun (WGS) entry which is preliminary data.</text>
</comment>
<dbReference type="Proteomes" id="UP001139516">
    <property type="component" value="Unassembled WGS sequence"/>
</dbReference>
<evidence type="ECO:0000313" key="3">
    <source>
        <dbReference type="EMBL" id="MCK8783929.1"/>
    </source>
</evidence>
<dbReference type="PROSITE" id="PS50828">
    <property type="entry name" value="SMR"/>
    <property type="match status" value="1"/>
</dbReference>
<evidence type="ECO:0000259" key="2">
    <source>
        <dbReference type="PROSITE" id="PS50828"/>
    </source>
</evidence>
<dbReference type="Gene3D" id="3.30.1370.110">
    <property type="match status" value="1"/>
</dbReference>
<keyword evidence="4" id="KW-1185">Reference proteome</keyword>
<feature type="compositionally biased region" description="Pro residues" evidence="1">
    <location>
        <begin position="35"/>
        <end position="61"/>
    </location>
</feature>
<dbReference type="EMBL" id="JALPRX010000022">
    <property type="protein sequence ID" value="MCK8783929.1"/>
    <property type="molecule type" value="Genomic_DNA"/>
</dbReference>
<dbReference type="SUPFAM" id="SSF160443">
    <property type="entry name" value="SMR domain-like"/>
    <property type="match status" value="1"/>
</dbReference>
<gene>
    <name evidence="3" type="ORF">M0638_05980</name>
</gene>
<evidence type="ECO:0000256" key="1">
    <source>
        <dbReference type="SAM" id="MobiDB-lite"/>
    </source>
</evidence>
<feature type="domain" description="Smr" evidence="2">
    <location>
        <begin position="106"/>
        <end position="185"/>
    </location>
</feature>
<evidence type="ECO:0000313" key="4">
    <source>
        <dbReference type="Proteomes" id="UP001139516"/>
    </source>
</evidence>
<name>A0A9X2BVE5_9PROT</name>
<dbReference type="AlphaFoldDB" id="A0A9X2BVE5"/>
<organism evidence="3 4">
    <name type="scientific">Roseomonas acroporae</name>
    <dbReference type="NCBI Taxonomy" id="2937791"/>
    <lineage>
        <taxon>Bacteria</taxon>
        <taxon>Pseudomonadati</taxon>
        <taxon>Pseudomonadota</taxon>
        <taxon>Alphaproteobacteria</taxon>
        <taxon>Acetobacterales</taxon>
        <taxon>Roseomonadaceae</taxon>
        <taxon>Roseomonas</taxon>
    </lineage>
</organism>
<proteinExistence type="predicted"/>
<sequence length="193" mass="20123">MAATGKPRRARGLSEADRALWLAYASRVTPLRGRAPPPAPAAPPAAPEAPAPAPAPGPTPAAPAVAPKRRGGMGEAPISIGEAPGGLDAQRWRDLRRGRLRPERTLDLHGRTAAEAHHAVRSFLALAQAEGLRCVAVVTGKGSSGGGVIRREFLHWLNAPDLRPLLLGAAHPHAANTGAVHLLLRRRKAPGGR</sequence>
<accession>A0A9X2BVE5</accession>
<feature type="region of interest" description="Disordered" evidence="1">
    <location>
        <begin position="30"/>
        <end position="90"/>
    </location>
</feature>
<dbReference type="RefSeq" id="WP_248666051.1">
    <property type="nucleotide sequence ID" value="NZ_JALPRX010000022.1"/>
</dbReference>
<reference evidence="3" key="1">
    <citation type="submission" date="2022-04" db="EMBL/GenBank/DDBJ databases">
        <title>Roseomonas acroporae sp. nov., isolated from coral Acropora digitifera.</title>
        <authorList>
            <person name="Sun H."/>
        </authorList>
    </citation>
    <scope>NUCLEOTIDE SEQUENCE</scope>
    <source>
        <strain evidence="3">NAR14</strain>
    </source>
</reference>
<dbReference type="PANTHER" id="PTHR35562:SF2">
    <property type="entry name" value="DNA ENDONUCLEASE SMRA-RELATED"/>
    <property type="match status" value="1"/>
</dbReference>
<dbReference type="InterPro" id="IPR036063">
    <property type="entry name" value="Smr_dom_sf"/>
</dbReference>
<protein>
    <submittedName>
        <fullName evidence="3">Smr/MutS family protein</fullName>
    </submittedName>
</protein>
<dbReference type="PANTHER" id="PTHR35562">
    <property type="entry name" value="DNA ENDONUCLEASE SMRA-RELATED"/>
    <property type="match status" value="1"/>
</dbReference>
<dbReference type="InterPro" id="IPR002625">
    <property type="entry name" value="Smr_dom"/>
</dbReference>
<dbReference type="Pfam" id="PF01713">
    <property type="entry name" value="Smr"/>
    <property type="match status" value="1"/>
</dbReference>